<dbReference type="Pfam" id="PF00067">
    <property type="entry name" value="p450"/>
    <property type="match status" value="2"/>
</dbReference>
<protein>
    <submittedName>
        <fullName evidence="9">Uncharacterized protein</fullName>
    </submittedName>
</protein>
<evidence type="ECO:0000256" key="2">
    <source>
        <dbReference type="ARBA" id="ARBA00010617"/>
    </source>
</evidence>
<dbReference type="Gene3D" id="1.10.630.10">
    <property type="entry name" value="Cytochrome P450"/>
    <property type="match status" value="2"/>
</dbReference>
<evidence type="ECO:0000256" key="8">
    <source>
        <dbReference type="RuleBase" id="RU000461"/>
    </source>
</evidence>
<evidence type="ECO:0000256" key="6">
    <source>
        <dbReference type="ARBA" id="ARBA00023004"/>
    </source>
</evidence>
<comment type="cofactor">
    <cofactor evidence="1">
        <name>heme</name>
        <dbReference type="ChEBI" id="CHEBI:30413"/>
    </cofactor>
</comment>
<dbReference type="InterPro" id="IPR002974">
    <property type="entry name" value="Cyt_P450_E_CYP52_ascomycetes"/>
</dbReference>
<name>A0ABZ0P907_CERBT</name>
<dbReference type="InterPro" id="IPR036396">
    <property type="entry name" value="Cyt_P450_sf"/>
</dbReference>
<gene>
    <name evidence="9" type="ORF">RHO25_013074</name>
</gene>
<evidence type="ECO:0000313" key="9">
    <source>
        <dbReference type="EMBL" id="WPB08408.1"/>
    </source>
</evidence>
<dbReference type="InterPro" id="IPR047146">
    <property type="entry name" value="Cyt_P450_E_CYP52_fungi"/>
</dbReference>
<evidence type="ECO:0000256" key="4">
    <source>
        <dbReference type="ARBA" id="ARBA00022723"/>
    </source>
</evidence>
<evidence type="ECO:0000256" key="5">
    <source>
        <dbReference type="ARBA" id="ARBA00023002"/>
    </source>
</evidence>
<dbReference type="RefSeq" id="XP_065459711.1">
    <property type="nucleotide sequence ID" value="XM_065603639.1"/>
</dbReference>
<keyword evidence="5 8" id="KW-0560">Oxidoreductase</keyword>
<dbReference type="PRINTS" id="PR00385">
    <property type="entry name" value="P450"/>
</dbReference>
<dbReference type="InterPro" id="IPR001128">
    <property type="entry name" value="Cyt_P450"/>
</dbReference>
<accession>A0ABZ0P907</accession>
<sequence>MPYKWPLALDVLTKGWQARKQRKLLAMFDQYFDALGPTVQVSILAGKGYATMDPDNIETILSTRFEDFHLGPRNAAMKAMIGEGIFTQDDQAWKHSRDLLRGNFARMRYQNLEGFREHVENLVFTPKPRAPGIIDLQPLLFRLTLNTTIAVVLGQPIDSFNHEVDDGFSEAFDKASLVTATRVKLGDLWFLYAPRGFFQACKTVKDYTEQFVQAALRSDTSQQDKDSDTLLSVMKREYSNIELVRDQVTNVLIAGRDTTATTMSYAFRLLIRHPEKLQKLRAEVEEFLGDDRLLIRHPEKLQKLRAEVEEILGDDTTSTRARTQRMPYFHNVIQETLRLYPPVPINTRFCRRTTHLPRGGGPDGQSPLLVRENMPVVYSVYHMQRRTDIYGEDALCFRPERWEGPELANIKWAYLPFNGGPRVCLGKDFGLMLASYVIARVVQAVLMIELPPGEVVEPIGTEKQHLTLILSNADGCKVKLG</sequence>
<proteinExistence type="inferred from homology"/>
<organism evidence="9 10">
    <name type="scientific">Cercospora beticola</name>
    <name type="common">Sugarbeet leaf spot fungus</name>
    <dbReference type="NCBI Taxonomy" id="122368"/>
    <lineage>
        <taxon>Eukaryota</taxon>
        <taxon>Fungi</taxon>
        <taxon>Dikarya</taxon>
        <taxon>Ascomycota</taxon>
        <taxon>Pezizomycotina</taxon>
        <taxon>Dothideomycetes</taxon>
        <taxon>Dothideomycetidae</taxon>
        <taxon>Mycosphaerellales</taxon>
        <taxon>Mycosphaerellaceae</taxon>
        <taxon>Cercospora</taxon>
    </lineage>
</organism>
<dbReference type="InterPro" id="IPR017972">
    <property type="entry name" value="Cyt_P450_CS"/>
</dbReference>
<dbReference type="PROSITE" id="PS00086">
    <property type="entry name" value="CYTOCHROME_P450"/>
    <property type="match status" value="1"/>
</dbReference>
<dbReference type="PRINTS" id="PR01239">
    <property type="entry name" value="EP450IICYP52"/>
</dbReference>
<dbReference type="Proteomes" id="UP001302367">
    <property type="component" value="Chromosome 9"/>
</dbReference>
<dbReference type="CDD" id="cd11063">
    <property type="entry name" value="CYP52"/>
    <property type="match status" value="1"/>
</dbReference>
<evidence type="ECO:0000313" key="10">
    <source>
        <dbReference type="Proteomes" id="UP001302367"/>
    </source>
</evidence>
<dbReference type="EMBL" id="CP134192">
    <property type="protein sequence ID" value="WPB08408.1"/>
    <property type="molecule type" value="Genomic_DNA"/>
</dbReference>
<keyword evidence="6 8" id="KW-0408">Iron</keyword>
<evidence type="ECO:0000256" key="1">
    <source>
        <dbReference type="ARBA" id="ARBA00001971"/>
    </source>
</evidence>
<dbReference type="SUPFAM" id="SSF48264">
    <property type="entry name" value="Cytochrome P450"/>
    <property type="match status" value="1"/>
</dbReference>
<dbReference type="GeneID" id="35435343"/>
<dbReference type="PANTHER" id="PTHR24287">
    <property type="entry name" value="P450, PUTATIVE (EUROFUNG)-RELATED"/>
    <property type="match status" value="1"/>
</dbReference>
<evidence type="ECO:0000256" key="7">
    <source>
        <dbReference type="ARBA" id="ARBA00023033"/>
    </source>
</evidence>
<dbReference type="PANTHER" id="PTHR24287:SF1">
    <property type="entry name" value="P450, PUTATIVE (EUROFUNG)-RELATED"/>
    <property type="match status" value="1"/>
</dbReference>
<keyword evidence="4 8" id="KW-0479">Metal-binding</keyword>
<comment type="similarity">
    <text evidence="2 8">Belongs to the cytochrome P450 family.</text>
</comment>
<evidence type="ECO:0000256" key="3">
    <source>
        <dbReference type="ARBA" id="ARBA00022617"/>
    </source>
</evidence>
<reference evidence="9 10" key="1">
    <citation type="submission" date="2023-09" db="EMBL/GenBank/DDBJ databases">
        <title>Complete-Gapless Cercospora beticola genome.</title>
        <authorList>
            <person name="Wyatt N.A."/>
            <person name="Spanner R.E."/>
            <person name="Bolton M.D."/>
        </authorList>
    </citation>
    <scope>NUCLEOTIDE SEQUENCE [LARGE SCALE GENOMIC DNA]</scope>
    <source>
        <strain evidence="9">Cb09-40</strain>
    </source>
</reference>
<keyword evidence="3 8" id="KW-0349">Heme</keyword>
<keyword evidence="7 8" id="KW-0503">Monooxygenase</keyword>
<keyword evidence="10" id="KW-1185">Reference proteome</keyword>